<dbReference type="RefSeq" id="WP_169529505.1">
    <property type="nucleotide sequence ID" value="NZ_JABBGH010000001.1"/>
</dbReference>
<proteinExistence type="predicted"/>
<sequence>MEIVIPPPLISFLTLRLGQVSKTLSREAGLEATYGIAGLDTLQLYQDFVTEFQIETPADWNLSRHITSERLQPLHSLRQLFSTRYRITNSYIDLTLGNLADMLEAGIWLAP</sequence>
<gene>
    <name evidence="1" type="ORF">HHL22_03135</name>
</gene>
<organism evidence="1 2">
    <name type="scientific">Hymenobacter polaris</name>
    <dbReference type="NCBI Taxonomy" id="2682546"/>
    <lineage>
        <taxon>Bacteria</taxon>
        <taxon>Pseudomonadati</taxon>
        <taxon>Bacteroidota</taxon>
        <taxon>Cytophagia</taxon>
        <taxon>Cytophagales</taxon>
        <taxon>Hymenobacteraceae</taxon>
        <taxon>Hymenobacter</taxon>
    </lineage>
</organism>
<reference evidence="1 2" key="1">
    <citation type="submission" date="2020-04" db="EMBL/GenBank/DDBJ databases">
        <title>Hymenobacter polaris sp. nov., isolated from Arctic soil.</title>
        <authorList>
            <person name="Dahal R.H."/>
        </authorList>
    </citation>
    <scope>NUCLEOTIDE SEQUENCE [LARGE SCALE GENOMIC DNA]</scope>
    <source>
        <strain evidence="1 2">RP-2-7</strain>
    </source>
</reference>
<comment type="caution">
    <text evidence="1">The sequence shown here is derived from an EMBL/GenBank/DDBJ whole genome shotgun (WGS) entry which is preliminary data.</text>
</comment>
<dbReference type="AlphaFoldDB" id="A0A7Y0ABB5"/>
<dbReference type="EMBL" id="JABBGH010000001">
    <property type="protein sequence ID" value="NML64191.1"/>
    <property type="molecule type" value="Genomic_DNA"/>
</dbReference>
<protein>
    <submittedName>
        <fullName evidence="1">Uncharacterized protein</fullName>
    </submittedName>
</protein>
<keyword evidence="2" id="KW-1185">Reference proteome</keyword>
<name>A0A7Y0ABB5_9BACT</name>
<evidence type="ECO:0000313" key="1">
    <source>
        <dbReference type="EMBL" id="NML64191.1"/>
    </source>
</evidence>
<evidence type="ECO:0000313" key="2">
    <source>
        <dbReference type="Proteomes" id="UP000559626"/>
    </source>
</evidence>
<accession>A0A7Y0ABB5</accession>
<dbReference type="Proteomes" id="UP000559626">
    <property type="component" value="Unassembled WGS sequence"/>
</dbReference>